<dbReference type="PANTHER" id="PTHR42943:SF2">
    <property type="entry name" value="GLUTATHIONE S-TRANSFERASE KAPPA 1"/>
    <property type="match status" value="1"/>
</dbReference>
<feature type="domain" description="DSBA-like thioredoxin" evidence="1">
    <location>
        <begin position="5"/>
        <end position="171"/>
    </location>
</feature>
<dbReference type="GO" id="GO:0016853">
    <property type="term" value="F:isomerase activity"/>
    <property type="evidence" value="ECO:0007669"/>
    <property type="project" value="UniProtKB-KW"/>
</dbReference>
<name>A0A4Y9EU17_9SPHN</name>
<dbReference type="AlphaFoldDB" id="A0A4Y9EU17"/>
<keyword evidence="3" id="KW-1185">Reference proteome</keyword>
<dbReference type="Gene3D" id="3.40.30.10">
    <property type="entry name" value="Glutaredoxin"/>
    <property type="match status" value="1"/>
</dbReference>
<protein>
    <submittedName>
        <fullName evidence="2">2-hydroxychromene-2-carboxylate isomerase</fullName>
    </submittedName>
</protein>
<dbReference type="SUPFAM" id="SSF52833">
    <property type="entry name" value="Thioredoxin-like"/>
    <property type="match status" value="1"/>
</dbReference>
<dbReference type="GO" id="GO:0004364">
    <property type="term" value="F:glutathione transferase activity"/>
    <property type="evidence" value="ECO:0007669"/>
    <property type="project" value="TreeGrafter"/>
</dbReference>
<dbReference type="Pfam" id="PF01323">
    <property type="entry name" value="DSBA"/>
    <property type="match status" value="1"/>
</dbReference>
<reference evidence="2 3" key="1">
    <citation type="submission" date="2019-02" db="EMBL/GenBank/DDBJ databases">
        <title>Polymorphobacter sp. isolated from the lake at the Tibet of China.</title>
        <authorList>
            <person name="Li A."/>
        </authorList>
    </citation>
    <scope>NUCLEOTIDE SEQUENCE [LARGE SCALE GENOMIC DNA]</scope>
    <source>
        <strain evidence="2 3">DJ1R-1</strain>
    </source>
</reference>
<evidence type="ECO:0000313" key="3">
    <source>
        <dbReference type="Proteomes" id="UP000297737"/>
    </source>
</evidence>
<dbReference type="GO" id="GO:0006749">
    <property type="term" value="P:glutathione metabolic process"/>
    <property type="evidence" value="ECO:0007669"/>
    <property type="project" value="TreeGrafter"/>
</dbReference>
<dbReference type="InterPro" id="IPR001853">
    <property type="entry name" value="DSBA-like_thioredoxin_dom"/>
</dbReference>
<accession>A0A4Y9EU17</accession>
<dbReference type="PIRSF" id="PIRSF006386">
    <property type="entry name" value="HCCAis_GSTk"/>
    <property type="match status" value="1"/>
</dbReference>
<evidence type="ECO:0000313" key="2">
    <source>
        <dbReference type="EMBL" id="TFU06653.1"/>
    </source>
</evidence>
<dbReference type="Proteomes" id="UP000297737">
    <property type="component" value="Unassembled WGS sequence"/>
</dbReference>
<comment type="caution">
    <text evidence="2">The sequence shown here is derived from an EMBL/GenBank/DDBJ whole genome shotgun (WGS) entry which is preliminary data.</text>
</comment>
<dbReference type="InterPro" id="IPR051924">
    <property type="entry name" value="GST_Kappa/NadH"/>
</dbReference>
<organism evidence="2 3">
    <name type="scientific">Glacieibacterium arshaanense</name>
    <dbReference type="NCBI Taxonomy" id="2511025"/>
    <lineage>
        <taxon>Bacteria</taxon>
        <taxon>Pseudomonadati</taxon>
        <taxon>Pseudomonadota</taxon>
        <taxon>Alphaproteobacteria</taxon>
        <taxon>Sphingomonadales</taxon>
        <taxon>Sphingosinicellaceae</taxon>
        <taxon>Glacieibacterium</taxon>
    </lineage>
</organism>
<evidence type="ECO:0000259" key="1">
    <source>
        <dbReference type="Pfam" id="PF01323"/>
    </source>
</evidence>
<keyword evidence="2" id="KW-0413">Isomerase</keyword>
<dbReference type="GO" id="GO:0004602">
    <property type="term" value="F:glutathione peroxidase activity"/>
    <property type="evidence" value="ECO:0007669"/>
    <property type="project" value="TreeGrafter"/>
</dbReference>
<dbReference type="PANTHER" id="PTHR42943">
    <property type="entry name" value="GLUTATHIONE S-TRANSFERASE KAPPA"/>
    <property type="match status" value="1"/>
</dbReference>
<sequence length="175" mass="18403">MTQTGDIDLTLHPFDVIDVMKRVGNTPTTITCKAKGAYASVDLGRWARRYGVPMSPNPKMRDIDGRLLLRATLAIPDGPERRKAATALFNAMWGEPAPLGSPAEIAALLAAAGVAGAAGLAEMMDGAVLEALLDAANATAAERGVFGSPTFFVGTEMFFGNDRLDFMRDTMGAAA</sequence>
<dbReference type="InterPro" id="IPR036249">
    <property type="entry name" value="Thioredoxin-like_sf"/>
</dbReference>
<gene>
    <name evidence="2" type="ORF">EUV02_04610</name>
</gene>
<dbReference type="EMBL" id="SIHO01000001">
    <property type="protein sequence ID" value="TFU06653.1"/>
    <property type="molecule type" value="Genomic_DNA"/>
</dbReference>
<proteinExistence type="predicted"/>
<dbReference type="OrthoDB" id="5244108at2"/>
<dbReference type="InterPro" id="IPR014440">
    <property type="entry name" value="HCCAis_GSTk"/>
</dbReference>